<reference evidence="1 2" key="1">
    <citation type="journal article" date="2019" name="Commun. Biol.">
        <title>The bagworm genome reveals a unique fibroin gene that provides high tensile strength.</title>
        <authorList>
            <person name="Kono N."/>
            <person name="Nakamura H."/>
            <person name="Ohtoshi R."/>
            <person name="Tomita M."/>
            <person name="Numata K."/>
            <person name="Arakawa K."/>
        </authorList>
    </citation>
    <scope>NUCLEOTIDE SEQUENCE [LARGE SCALE GENOMIC DNA]</scope>
</reference>
<dbReference type="Proteomes" id="UP000299102">
    <property type="component" value="Unassembled WGS sequence"/>
</dbReference>
<dbReference type="AlphaFoldDB" id="A0A4C1WKW2"/>
<organism evidence="1 2">
    <name type="scientific">Eumeta variegata</name>
    <name type="common">Bagworm moth</name>
    <name type="synonym">Eumeta japonica</name>
    <dbReference type="NCBI Taxonomy" id="151549"/>
    <lineage>
        <taxon>Eukaryota</taxon>
        <taxon>Metazoa</taxon>
        <taxon>Ecdysozoa</taxon>
        <taxon>Arthropoda</taxon>
        <taxon>Hexapoda</taxon>
        <taxon>Insecta</taxon>
        <taxon>Pterygota</taxon>
        <taxon>Neoptera</taxon>
        <taxon>Endopterygota</taxon>
        <taxon>Lepidoptera</taxon>
        <taxon>Glossata</taxon>
        <taxon>Ditrysia</taxon>
        <taxon>Tineoidea</taxon>
        <taxon>Psychidae</taxon>
        <taxon>Oiketicinae</taxon>
        <taxon>Eumeta</taxon>
    </lineage>
</organism>
<protein>
    <submittedName>
        <fullName evidence="1">Uncharacterized protein</fullName>
    </submittedName>
</protein>
<proteinExistence type="predicted"/>
<name>A0A4C1WKW2_EUMVA</name>
<comment type="caution">
    <text evidence="1">The sequence shown here is derived from an EMBL/GenBank/DDBJ whole genome shotgun (WGS) entry which is preliminary data.</text>
</comment>
<dbReference type="EMBL" id="BGZK01000582">
    <property type="protein sequence ID" value="GBP51490.1"/>
    <property type="molecule type" value="Genomic_DNA"/>
</dbReference>
<evidence type="ECO:0000313" key="2">
    <source>
        <dbReference type="Proteomes" id="UP000299102"/>
    </source>
</evidence>
<gene>
    <name evidence="1" type="ORF">EVAR_44465_1</name>
</gene>
<sequence length="96" mass="10943">MDYLDREKSHFSNNTGRIDNFITRVEAVEICQLEPQSDKETFELKQTTANLKLELNDQEFSDNEIEIAGISKEKKNENYLYLTPTVAIIGCRAGGV</sequence>
<accession>A0A4C1WKW2</accession>
<evidence type="ECO:0000313" key="1">
    <source>
        <dbReference type="EMBL" id="GBP51490.1"/>
    </source>
</evidence>
<keyword evidence="2" id="KW-1185">Reference proteome</keyword>